<accession>A0A4R3MN00</accession>
<evidence type="ECO:0000313" key="7">
    <source>
        <dbReference type="Proteomes" id="UP000294902"/>
    </source>
</evidence>
<dbReference type="RefSeq" id="WP_243115067.1">
    <property type="nucleotide sequence ID" value="NZ_SMAL01000003.1"/>
</dbReference>
<dbReference type="InterPro" id="IPR050486">
    <property type="entry name" value="Mannose-1P_guanyltransferase"/>
</dbReference>
<comment type="caution">
    <text evidence="6">The sequence shown here is derived from an EMBL/GenBank/DDBJ whole genome shotgun (WGS) entry which is preliminary data.</text>
</comment>
<feature type="domain" description="Alpha-D-phosphohexomutase alpha/beta/alpha" evidence="4">
    <location>
        <begin position="377"/>
        <end position="508"/>
    </location>
</feature>
<dbReference type="Pfam" id="PF25087">
    <property type="entry name" value="GMPPB_C"/>
    <property type="match status" value="1"/>
</dbReference>
<dbReference type="GO" id="GO:0016779">
    <property type="term" value="F:nucleotidyltransferase activity"/>
    <property type="evidence" value="ECO:0007669"/>
    <property type="project" value="UniProtKB-KW"/>
</dbReference>
<dbReference type="Pfam" id="PF00483">
    <property type="entry name" value="NTP_transferase"/>
    <property type="match status" value="1"/>
</dbReference>
<evidence type="ECO:0000259" key="4">
    <source>
        <dbReference type="Pfam" id="PF02878"/>
    </source>
</evidence>
<dbReference type="GO" id="GO:0005975">
    <property type="term" value="P:carbohydrate metabolic process"/>
    <property type="evidence" value="ECO:0007669"/>
    <property type="project" value="InterPro"/>
</dbReference>
<dbReference type="PANTHER" id="PTHR22572">
    <property type="entry name" value="SUGAR-1-PHOSPHATE GUANYL TRANSFERASE"/>
    <property type="match status" value="1"/>
</dbReference>
<dbReference type="Gene3D" id="3.40.120.10">
    <property type="entry name" value="Alpha-D-Glucose-1,6-Bisphosphate, subunit A, domain 3"/>
    <property type="match status" value="3"/>
</dbReference>
<comment type="similarity">
    <text evidence="1">Belongs to the transferase hexapeptide repeat family.</text>
</comment>
<evidence type="ECO:0000259" key="3">
    <source>
        <dbReference type="Pfam" id="PF00483"/>
    </source>
</evidence>
<dbReference type="Gene3D" id="2.160.10.10">
    <property type="entry name" value="Hexapeptide repeat proteins"/>
    <property type="match status" value="1"/>
</dbReference>
<dbReference type="InterPro" id="IPR056729">
    <property type="entry name" value="GMPPB_C"/>
</dbReference>
<feature type="domain" description="Mannose-1-phosphate guanyltransferase C-terminal" evidence="5">
    <location>
        <begin position="260"/>
        <end position="367"/>
    </location>
</feature>
<reference evidence="6 7" key="1">
    <citation type="submission" date="2019-03" db="EMBL/GenBank/DDBJ databases">
        <title>Genomic Encyclopedia of Type Strains, Phase IV (KMG-IV): sequencing the most valuable type-strain genomes for metagenomic binning, comparative biology and taxonomic classification.</title>
        <authorList>
            <person name="Goeker M."/>
        </authorList>
    </citation>
    <scope>NUCLEOTIDE SEQUENCE [LARGE SCALE GENOMIC DNA]</scope>
    <source>
        <strain evidence="6 7">DSM 24629</strain>
    </source>
</reference>
<dbReference type="Gene3D" id="3.90.550.10">
    <property type="entry name" value="Spore Coat Polysaccharide Biosynthesis Protein SpsA, Chain A"/>
    <property type="match status" value="1"/>
</dbReference>
<dbReference type="InterPro" id="IPR011004">
    <property type="entry name" value="Trimer_LpxA-like_sf"/>
</dbReference>
<dbReference type="EMBL" id="SMAL01000003">
    <property type="protein sequence ID" value="TCT15404.1"/>
    <property type="molecule type" value="Genomic_DNA"/>
</dbReference>
<keyword evidence="6" id="KW-0808">Transferase</keyword>
<dbReference type="Gene3D" id="3.30.310.50">
    <property type="entry name" value="Alpha-D-phosphohexomutase, C-terminal domain"/>
    <property type="match status" value="1"/>
</dbReference>
<dbReference type="SUPFAM" id="SSF53448">
    <property type="entry name" value="Nucleotide-diphospho-sugar transferases"/>
    <property type="match status" value="1"/>
</dbReference>
<dbReference type="SUPFAM" id="SSF55957">
    <property type="entry name" value="Phosphoglucomutase, C-terminal domain"/>
    <property type="match status" value="1"/>
</dbReference>
<dbReference type="SUPFAM" id="SSF53738">
    <property type="entry name" value="Phosphoglucomutase, first 3 domains"/>
    <property type="match status" value="2"/>
</dbReference>
<protein>
    <submittedName>
        <fullName evidence="6">Mannose-1-phosphate guanylyltransferase/phosphomannomutase</fullName>
    </submittedName>
</protein>
<feature type="domain" description="Nucleotidyl transferase" evidence="3">
    <location>
        <begin position="1"/>
        <end position="227"/>
    </location>
</feature>
<dbReference type="AlphaFoldDB" id="A0A4R3MN00"/>
<dbReference type="InterPro" id="IPR016055">
    <property type="entry name" value="A-D-PHexomutase_a/b/a-I/II/III"/>
</dbReference>
<evidence type="ECO:0000256" key="2">
    <source>
        <dbReference type="ARBA" id="ARBA00010231"/>
    </source>
</evidence>
<dbReference type="SUPFAM" id="SSF51161">
    <property type="entry name" value="Trimeric LpxA-like enzymes"/>
    <property type="match status" value="1"/>
</dbReference>
<keyword evidence="7" id="KW-1185">Reference proteome</keyword>
<dbReference type="InterPro" id="IPR005835">
    <property type="entry name" value="NTP_transferase_dom"/>
</dbReference>
<dbReference type="InterPro" id="IPR036900">
    <property type="entry name" value="A-D-PHexomutase_C_sf"/>
</dbReference>
<proteinExistence type="inferred from homology"/>
<gene>
    <name evidence="6" type="ORF">EDC18_103109</name>
</gene>
<name>A0A4R3MN00_9FIRM</name>
<evidence type="ECO:0000259" key="5">
    <source>
        <dbReference type="Pfam" id="PF25087"/>
    </source>
</evidence>
<sequence length="813" mass="92184">MAGGKGTRLKPLTCGIPKPMVPILNKPVMEYSIELFKKYNINDIGVTLAYLPTVITDYFHTGAEWGVNLNYYIEDTPLGTGGSVKNAEDLLDNTFVVISGDALTDINLDKAIQYHKEKKSKATLVLKKEEMPLEYGVVITDEDGRIIRFLEKPSWSEVFSNTVNTGIYILEPEVLNYYSKGDQFDFSKDLFPQLLKDNIPLYGYITEDYWNDIGDLDSYMKTQFDILDKKVNVPIQCKEIKEGIWIDEGTKIKENVTLLPPIYISKNCTIESFAEINPYTYVGENCVIGEGVNLKRSIIWKNTKIETNAHLSGTTVCGDVQIKENVNIYEHTSIGNGCEISKNATVKPNTLIWPDKLVEENMIVNQHIIWGTKCSKTIFGNRDISGEINIDITPEFSSRLGSAFASNLDTDSTIVVTSDKSYSCNIIKNSIISGVLSTGSSTIDIKNATMGMNRYAVRYYNADGGIHIRVSPFNKNIIHIEFTDKNGSNIDRNTERKIENLFVRDDFRRCSGEKIKDNVDIANFSALYIKNGSNLISDISQIKRRNPKVIISSMNKNVMDIAFEFLEYIGCQVQCEYSSKKYNNISSLVQEISNTVIKEKAELGIVYSDDGEKFILIDEQGRIINEEMYISLSTLILLKLGYRKIIVPYTATYTIENLAKNYSGEIIRTKTSPADVMNEMFKYDDKIAFLQYVLQYDGILAVGKIIDFITSKDINIGDLIREIPKFYMIKKEIQCEWRDKGRVIKEMIINHGDCGLELFEGVKINNDKGWALILPDNERSIFNIFTEGDSEEYASELSTQFIDKVKKILKTKE</sequence>
<dbReference type="GO" id="GO:0016868">
    <property type="term" value="F:intramolecular phosphotransferase activity"/>
    <property type="evidence" value="ECO:0007669"/>
    <property type="project" value="InterPro"/>
</dbReference>
<evidence type="ECO:0000313" key="6">
    <source>
        <dbReference type="EMBL" id="TCT15404.1"/>
    </source>
</evidence>
<keyword evidence="6" id="KW-0548">Nucleotidyltransferase</keyword>
<organism evidence="6 7">
    <name type="scientific">Natranaerovirga pectinivora</name>
    <dbReference type="NCBI Taxonomy" id="682400"/>
    <lineage>
        <taxon>Bacteria</taxon>
        <taxon>Bacillati</taxon>
        <taxon>Bacillota</taxon>
        <taxon>Clostridia</taxon>
        <taxon>Lachnospirales</taxon>
        <taxon>Natranaerovirgaceae</taxon>
        <taxon>Natranaerovirga</taxon>
    </lineage>
</organism>
<dbReference type="Proteomes" id="UP000294902">
    <property type="component" value="Unassembled WGS sequence"/>
</dbReference>
<dbReference type="InterPro" id="IPR005844">
    <property type="entry name" value="A-D-PHexomutase_a/b/a-I"/>
</dbReference>
<dbReference type="CDD" id="cd04181">
    <property type="entry name" value="NTP_transferase"/>
    <property type="match status" value="1"/>
</dbReference>
<dbReference type="InterPro" id="IPR029044">
    <property type="entry name" value="Nucleotide-diphossugar_trans"/>
</dbReference>
<dbReference type="Pfam" id="PF02878">
    <property type="entry name" value="PGM_PMM_I"/>
    <property type="match status" value="1"/>
</dbReference>
<evidence type="ECO:0000256" key="1">
    <source>
        <dbReference type="ARBA" id="ARBA00007274"/>
    </source>
</evidence>
<comment type="similarity">
    <text evidence="2">Belongs to the phosphohexose mutase family.</text>
</comment>